<protein>
    <submittedName>
        <fullName evidence="2">Uncharacterized protein</fullName>
    </submittedName>
</protein>
<sequence>MICVQKELHRTSCLSRTGGNTTSPSPSQGPPSPGYCYYGRVDIAGNDLDCGQTEYDGTPRPYCELRDLPYVEASCNLNDQCQAWTYDGYRAILKTAKGPMTYREGWSVFA</sequence>
<evidence type="ECO:0000313" key="2">
    <source>
        <dbReference type="EMBL" id="KAF5842349.1"/>
    </source>
</evidence>
<evidence type="ECO:0000256" key="1">
    <source>
        <dbReference type="SAM" id="MobiDB-lite"/>
    </source>
</evidence>
<name>A0ABQ7H674_DUNSA</name>
<organism evidence="2 3">
    <name type="scientific">Dunaliella salina</name>
    <name type="common">Green alga</name>
    <name type="synonym">Protococcus salinus</name>
    <dbReference type="NCBI Taxonomy" id="3046"/>
    <lineage>
        <taxon>Eukaryota</taxon>
        <taxon>Viridiplantae</taxon>
        <taxon>Chlorophyta</taxon>
        <taxon>core chlorophytes</taxon>
        <taxon>Chlorophyceae</taxon>
        <taxon>CS clade</taxon>
        <taxon>Chlamydomonadales</taxon>
        <taxon>Dunaliellaceae</taxon>
        <taxon>Dunaliella</taxon>
    </lineage>
</organism>
<feature type="region of interest" description="Disordered" evidence="1">
    <location>
        <begin position="14"/>
        <end position="33"/>
    </location>
</feature>
<evidence type="ECO:0000313" key="3">
    <source>
        <dbReference type="Proteomes" id="UP000815325"/>
    </source>
</evidence>
<accession>A0ABQ7H674</accession>
<dbReference type="EMBL" id="MU069463">
    <property type="protein sequence ID" value="KAF5842349.1"/>
    <property type="molecule type" value="Genomic_DNA"/>
</dbReference>
<feature type="compositionally biased region" description="Low complexity" evidence="1">
    <location>
        <begin position="15"/>
        <end position="26"/>
    </location>
</feature>
<dbReference type="Proteomes" id="UP000815325">
    <property type="component" value="Unassembled WGS sequence"/>
</dbReference>
<proteinExistence type="predicted"/>
<reference evidence="2" key="1">
    <citation type="submission" date="2017-08" db="EMBL/GenBank/DDBJ databases">
        <authorList>
            <person name="Polle J.E."/>
            <person name="Barry K."/>
            <person name="Cushman J."/>
            <person name="Schmutz J."/>
            <person name="Tran D."/>
            <person name="Hathwaick L.T."/>
            <person name="Yim W.C."/>
            <person name="Jenkins J."/>
            <person name="Mckie-Krisberg Z.M."/>
            <person name="Prochnik S."/>
            <person name="Lindquist E."/>
            <person name="Dockter R.B."/>
            <person name="Adam C."/>
            <person name="Molina H."/>
            <person name="Bunkerborg J."/>
            <person name="Jin E."/>
            <person name="Buchheim M."/>
            <person name="Magnuson J."/>
        </authorList>
    </citation>
    <scope>NUCLEOTIDE SEQUENCE</scope>
    <source>
        <strain evidence="2">CCAP 19/18</strain>
    </source>
</reference>
<gene>
    <name evidence="2" type="ORF">DUNSADRAFT_7663</name>
</gene>
<keyword evidence="3" id="KW-1185">Reference proteome</keyword>
<comment type="caution">
    <text evidence="2">The sequence shown here is derived from an EMBL/GenBank/DDBJ whole genome shotgun (WGS) entry which is preliminary data.</text>
</comment>